<organism evidence="2">
    <name type="scientific">Chaetoceros debilis</name>
    <dbReference type="NCBI Taxonomy" id="122233"/>
    <lineage>
        <taxon>Eukaryota</taxon>
        <taxon>Sar</taxon>
        <taxon>Stramenopiles</taxon>
        <taxon>Ochrophyta</taxon>
        <taxon>Bacillariophyta</taxon>
        <taxon>Coscinodiscophyceae</taxon>
        <taxon>Chaetocerotophycidae</taxon>
        <taxon>Chaetocerotales</taxon>
        <taxon>Chaetocerotaceae</taxon>
        <taxon>Chaetoceros</taxon>
    </lineage>
</organism>
<dbReference type="GO" id="GO:1990112">
    <property type="term" value="C:RQC complex"/>
    <property type="evidence" value="ECO:0007669"/>
    <property type="project" value="TreeGrafter"/>
</dbReference>
<gene>
    <name evidence="2" type="ORF">CDEB00056_LOCUS22762</name>
</gene>
<dbReference type="Pfam" id="PF04910">
    <property type="entry name" value="Tcf25"/>
    <property type="match status" value="1"/>
</dbReference>
<reference evidence="2" key="1">
    <citation type="submission" date="2021-01" db="EMBL/GenBank/DDBJ databases">
        <authorList>
            <person name="Corre E."/>
            <person name="Pelletier E."/>
            <person name="Niang G."/>
            <person name="Scheremetjew M."/>
            <person name="Finn R."/>
            <person name="Kale V."/>
            <person name="Holt S."/>
            <person name="Cochrane G."/>
            <person name="Meng A."/>
            <person name="Brown T."/>
            <person name="Cohen L."/>
        </authorList>
    </citation>
    <scope>NUCLEOTIDE SEQUENCE</scope>
    <source>
        <strain evidence="2">MM31A-1</strain>
    </source>
</reference>
<dbReference type="EMBL" id="HBIO01029664">
    <property type="protein sequence ID" value="CAE0477909.1"/>
    <property type="molecule type" value="Transcribed_RNA"/>
</dbReference>
<evidence type="ECO:0000256" key="1">
    <source>
        <dbReference type="SAM" id="MobiDB-lite"/>
    </source>
</evidence>
<feature type="compositionally biased region" description="Acidic residues" evidence="1">
    <location>
        <begin position="49"/>
        <end position="96"/>
    </location>
</feature>
<sequence>MSSRVLRRLREEQEREKLAALELDGVEEENMSEEEEEVRVKPSSFAYMMDDDDSDSDSDSDSEDNASSDDDGDDDNENDDMEEKIEDTEEEEEDFDAILSEFKDLSQDANGNGDPFDEYGNGNATGSTGTGTGTCSALGMAKHILLLQNNDTRDYDLDYAIRNMLHGTTATTTTTTTSAAANKNKGPSRRSKKNLFAQHRDGWGKKPTSLIGGGIGMKTIDIDIDMEMKEDCEDGVAAAYTATATTTGTSSSTNGIPWPYTDDETLCPNHPQQSIQWYTFERSNTYTSMMNDYNTYIANSGDINALAMFVADNPFIVEPMFHLAMFFFSMGENERGIELIKRILWVLEHASLSTLMYPQDYKYKSKNNGTGAGAMTMNLMQEGRKENEVFFAALFRLVQTSCMIGCVATSLATSRFLLSLDPWLDPMGVLLVMDYYALATRREDDIEFLIDLVESDVVRCIVLCVVCCYCLF</sequence>
<name>A0A7S3QIE7_9STRA</name>
<protein>
    <submittedName>
        <fullName evidence="2">Uncharacterized protein</fullName>
    </submittedName>
</protein>
<feature type="region of interest" description="Disordered" evidence="1">
    <location>
        <begin position="20"/>
        <end position="125"/>
    </location>
</feature>
<feature type="compositionally biased region" description="Low complexity" evidence="1">
    <location>
        <begin position="172"/>
        <end position="181"/>
    </location>
</feature>
<dbReference type="PANTHER" id="PTHR22684:SF0">
    <property type="entry name" value="RIBOSOME QUALITY CONTROL COMPLEX SUBUNIT TCF25"/>
    <property type="match status" value="1"/>
</dbReference>
<dbReference type="AlphaFoldDB" id="A0A7S3QIE7"/>
<accession>A0A7S3QIE7</accession>
<dbReference type="PANTHER" id="PTHR22684">
    <property type="entry name" value="NULP1-RELATED"/>
    <property type="match status" value="1"/>
</dbReference>
<evidence type="ECO:0000313" key="2">
    <source>
        <dbReference type="EMBL" id="CAE0477909.1"/>
    </source>
</evidence>
<dbReference type="InterPro" id="IPR006994">
    <property type="entry name" value="TCF25/Rqc1"/>
</dbReference>
<feature type="compositionally biased region" description="Acidic residues" evidence="1">
    <location>
        <begin position="24"/>
        <end position="37"/>
    </location>
</feature>
<feature type="region of interest" description="Disordered" evidence="1">
    <location>
        <begin position="172"/>
        <end position="191"/>
    </location>
</feature>
<proteinExistence type="predicted"/>